<reference evidence="3 4" key="1">
    <citation type="submission" date="2016-10" db="EMBL/GenBank/DDBJ databases">
        <authorList>
            <person name="de Groot N.N."/>
        </authorList>
    </citation>
    <scope>NUCLEOTIDE SEQUENCE [LARGE SCALE GENOMIC DNA]</scope>
    <source>
        <strain evidence="3 4">DSM 18684</strain>
    </source>
</reference>
<dbReference type="SMART" id="SM00530">
    <property type="entry name" value="HTH_XRE"/>
    <property type="match status" value="1"/>
</dbReference>
<organism evidence="3 4">
    <name type="scientific">Pedobacter insulae</name>
    <dbReference type="NCBI Taxonomy" id="414048"/>
    <lineage>
        <taxon>Bacteria</taxon>
        <taxon>Pseudomonadati</taxon>
        <taxon>Bacteroidota</taxon>
        <taxon>Sphingobacteriia</taxon>
        <taxon>Sphingobacteriales</taxon>
        <taxon>Sphingobacteriaceae</taxon>
        <taxon>Pedobacter</taxon>
    </lineage>
</organism>
<dbReference type="Proteomes" id="UP000199666">
    <property type="component" value="Unassembled WGS sequence"/>
</dbReference>
<dbReference type="PANTHER" id="PTHR46797:SF1">
    <property type="entry name" value="METHYLPHOSPHONATE SYNTHASE"/>
    <property type="match status" value="1"/>
</dbReference>
<dbReference type="InterPro" id="IPR001387">
    <property type="entry name" value="Cro/C1-type_HTH"/>
</dbReference>
<dbReference type="SUPFAM" id="SSF47413">
    <property type="entry name" value="lambda repressor-like DNA-binding domains"/>
    <property type="match status" value="1"/>
</dbReference>
<protein>
    <submittedName>
        <fullName evidence="3">DNA-binding transcriptional regulator, XRE-family HTH domain</fullName>
    </submittedName>
</protein>
<evidence type="ECO:0000313" key="4">
    <source>
        <dbReference type="Proteomes" id="UP000199666"/>
    </source>
</evidence>
<dbReference type="PANTHER" id="PTHR46797">
    <property type="entry name" value="HTH-TYPE TRANSCRIPTIONAL REGULATOR"/>
    <property type="match status" value="1"/>
</dbReference>
<evidence type="ECO:0000313" key="3">
    <source>
        <dbReference type="EMBL" id="SFH45661.1"/>
    </source>
</evidence>
<dbReference type="OrthoDB" id="2902336at2"/>
<feature type="domain" description="HTH cro/C1-type" evidence="2">
    <location>
        <begin position="16"/>
        <end position="70"/>
    </location>
</feature>
<name>A0A1I3A8L5_9SPHI</name>
<dbReference type="InterPro" id="IPR010982">
    <property type="entry name" value="Lambda_DNA-bd_dom_sf"/>
</dbReference>
<evidence type="ECO:0000259" key="2">
    <source>
        <dbReference type="PROSITE" id="PS50943"/>
    </source>
</evidence>
<dbReference type="PROSITE" id="PS50943">
    <property type="entry name" value="HTH_CROC1"/>
    <property type="match status" value="1"/>
</dbReference>
<keyword evidence="4" id="KW-1185">Reference proteome</keyword>
<evidence type="ECO:0000256" key="1">
    <source>
        <dbReference type="ARBA" id="ARBA00023125"/>
    </source>
</evidence>
<dbReference type="InterPro" id="IPR050807">
    <property type="entry name" value="TransReg_Diox_bact_type"/>
</dbReference>
<dbReference type="EMBL" id="FOPP01000013">
    <property type="protein sequence ID" value="SFH45661.1"/>
    <property type="molecule type" value="Genomic_DNA"/>
</dbReference>
<dbReference type="GO" id="GO:0005829">
    <property type="term" value="C:cytosol"/>
    <property type="evidence" value="ECO:0007669"/>
    <property type="project" value="TreeGrafter"/>
</dbReference>
<accession>A0A1I3A8L5</accession>
<dbReference type="Gene3D" id="1.10.260.40">
    <property type="entry name" value="lambda repressor-like DNA-binding domains"/>
    <property type="match status" value="1"/>
</dbReference>
<proteinExistence type="predicted"/>
<dbReference type="AlphaFoldDB" id="A0A1I3A8L5"/>
<dbReference type="Pfam" id="PF01381">
    <property type="entry name" value="HTH_3"/>
    <property type="match status" value="1"/>
</dbReference>
<dbReference type="CDD" id="cd00093">
    <property type="entry name" value="HTH_XRE"/>
    <property type="match status" value="1"/>
</dbReference>
<dbReference type="GO" id="GO:0003700">
    <property type="term" value="F:DNA-binding transcription factor activity"/>
    <property type="evidence" value="ECO:0007669"/>
    <property type="project" value="TreeGrafter"/>
</dbReference>
<dbReference type="RefSeq" id="WP_090997520.1">
    <property type="nucleotide sequence ID" value="NZ_FOPP01000013.1"/>
</dbReference>
<sequence>MSKDVELFKKTLGKHVARLRKEKGLKQAELSALINKDFQSISRIENGKINPSCYLILQIAKALEVNVEEFFKEL</sequence>
<dbReference type="GO" id="GO:0003677">
    <property type="term" value="F:DNA binding"/>
    <property type="evidence" value="ECO:0007669"/>
    <property type="project" value="UniProtKB-KW"/>
</dbReference>
<gene>
    <name evidence="3" type="ORF">SAMN04489864_11342</name>
</gene>
<dbReference type="STRING" id="414048.SAMN04489864_11342"/>
<keyword evidence="1 3" id="KW-0238">DNA-binding</keyword>